<dbReference type="PANTHER" id="PTHR22576:SF37">
    <property type="entry name" value="MUCOSA-ASSOCIATED LYMPHOID TISSUE LYMPHOMA TRANSLOCATION PROTEIN 1"/>
    <property type="match status" value="1"/>
</dbReference>
<feature type="chain" id="PRO_5045451211" evidence="2">
    <location>
        <begin position="26"/>
        <end position="899"/>
    </location>
</feature>
<feature type="compositionally biased region" description="Basic and acidic residues" evidence="1">
    <location>
        <begin position="840"/>
        <end position="875"/>
    </location>
</feature>
<sequence length="899" mass="98736">MRTLQKLLGLVLIFFAVSSATGALAQGEKRLAFVMGNGAYKTGELATAANDAGLIAQTLQAAGFDVVGARDVDQDSLRGAFRDFMGKVSAAGPDAVVFVYLAGHGVQFEGENYFLPVDAQISNPNDVPLQAMRLSDITKPLSGLSTKVNIVVLDAARPNPFPKWKEPLAGGLALVDPDPNMLIAFNAAPGTVAPEGKGPYGAYAQALAEMIREGGLSLDEVFDRTRLRVNEVTQGAEVPWNASKITTPFIFFDRAADAPAPKVSEAESRSNRTRAIRDFNAHDAYVAALDRDTLSGYQEFLVAYPHDPMAKRVRAIIAARREAITWRETWLQDTPEAYWSYLERYPHGPHAWDARRRLEHFDAALEPPEEFTVIVYDVPPPPEEEIIYVDRPVLYFDDPDFDFEPPPPIAVIFLPPPPPDFVVLEPPPPPIDIFVLPTPVFVPIPVFINPPRHIVRPPNDIIFNNIHNTTVINNINTTIKNETINQAAQPSAGVQVDRSTGPKTTGGAVGARADALAAKVALPPLLKKRAAKFRQAPSNQQQGALPPKPGQRVIQGRQPSTATPQPETLPRTGKLSTDHALPGANGKRLPLVNGKPALNGENLPGNKSRKQFGKQGTVGGNQEATGNAGAAVTGEQGTAQQKGKRFRKLPTVNGAPAEKGLSAEERFRKNNPNAFSDQNTGKPKKLKRKDLSASQSTVEPSDQGPASGNKGRKFRKLPTVNGEPAENRPSVRKRLRKNNPEVFSNQGQGSGDESAKSRKFRRLPTVNGEPTDNGPAVQKRFRRENPEEFSNENQGSANRVDRGRKFRRLQNNEEGAAGPEVNVQRNFKVNRPNENAQRQFRQERPNEQVLRRQRSEPRPEFRAQPRPQMQERRVPQEQPQQQLKRKPSCGQQGEPACNQ</sequence>
<dbReference type="Pfam" id="PF00656">
    <property type="entry name" value="Peptidase_C14"/>
    <property type="match status" value="1"/>
</dbReference>
<dbReference type="InterPro" id="IPR029030">
    <property type="entry name" value="Caspase-like_dom_sf"/>
</dbReference>
<evidence type="ECO:0000313" key="4">
    <source>
        <dbReference type="EMBL" id="MDX8489986.1"/>
    </source>
</evidence>
<name>A0ABU4YSP3_9HYPH</name>
<evidence type="ECO:0000256" key="1">
    <source>
        <dbReference type="SAM" id="MobiDB-lite"/>
    </source>
</evidence>
<dbReference type="EMBL" id="JAVIJC010000001">
    <property type="protein sequence ID" value="MDX8489986.1"/>
    <property type="molecule type" value="Genomic_DNA"/>
</dbReference>
<dbReference type="RefSeq" id="WP_320224134.1">
    <property type="nucleotide sequence ID" value="NZ_JAVIJC010000001.1"/>
</dbReference>
<feature type="region of interest" description="Disordered" evidence="1">
    <location>
        <begin position="532"/>
        <end position="899"/>
    </location>
</feature>
<keyword evidence="5" id="KW-1185">Reference proteome</keyword>
<dbReference type="SUPFAM" id="SSF52129">
    <property type="entry name" value="Caspase-like"/>
    <property type="match status" value="1"/>
</dbReference>
<dbReference type="InterPro" id="IPR011600">
    <property type="entry name" value="Pept_C14_caspase"/>
</dbReference>
<feature type="signal peptide" evidence="2">
    <location>
        <begin position="1"/>
        <end position="25"/>
    </location>
</feature>
<feature type="compositionally biased region" description="Polar residues" evidence="1">
    <location>
        <begin position="692"/>
        <end position="706"/>
    </location>
</feature>
<feature type="compositionally biased region" description="Polar residues" evidence="1">
    <location>
        <begin position="557"/>
        <end position="566"/>
    </location>
</feature>
<organism evidence="4 5">
    <name type="scientific">Mesorhizobium captivum</name>
    <dbReference type="NCBI Taxonomy" id="3072319"/>
    <lineage>
        <taxon>Bacteria</taxon>
        <taxon>Pseudomonadati</taxon>
        <taxon>Pseudomonadota</taxon>
        <taxon>Alphaproteobacteria</taxon>
        <taxon>Hyphomicrobiales</taxon>
        <taxon>Phyllobacteriaceae</taxon>
        <taxon>Mesorhizobium</taxon>
    </lineage>
</organism>
<evidence type="ECO:0000256" key="2">
    <source>
        <dbReference type="SAM" id="SignalP"/>
    </source>
</evidence>
<protein>
    <submittedName>
        <fullName evidence="4">Caspase family protein</fullName>
    </submittedName>
</protein>
<dbReference type="Proteomes" id="UP001271249">
    <property type="component" value="Unassembled WGS sequence"/>
</dbReference>
<feature type="region of interest" description="Disordered" evidence="1">
    <location>
        <begin position="487"/>
        <end position="508"/>
    </location>
</feature>
<proteinExistence type="predicted"/>
<evidence type="ECO:0000259" key="3">
    <source>
        <dbReference type="Pfam" id="PF00656"/>
    </source>
</evidence>
<feature type="domain" description="Peptidase C14 caspase" evidence="3">
    <location>
        <begin position="29"/>
        <end position="249"/>
    </location>
</feature>
<dbReference type="PANTHER" id="PTHR22576">
    <property type="entry name" value="MUCOSA ASSOCIATED LYMPHOID TISSUE LYMPHOMA TRANSLOCATION PROTEIN 1/PARACASPASE"/>
    <property type="match status" value="1"/>
</dbReference>
<evidence type="ECO:0000313" key="5">
    <source>
        <dbReference type="Proteomes" id="UP001271249"/>
    </source>
</evidence>
<feature type="compositionally biased region" description="Polar residues" evidence="1">
    <location>
        <begin position="823"/>
        <end position="839"/>
    </location>
</feature>
<dbReference type="Gene3D" id="3.40.50.1460">
    <property type="match status" value="1"/>
</dbReference>
<keyword evidence="2" id="KW-0732">Signal</keyword>
<accession>A0ABU4YSP3</accession>
<comment type="caution">
    <text evidence="4">The sequence shown here is derived from an EMBL/GenBank/DDBJ whole genome shotgun (WGS) entry which is preliminary data.</text>
</comment>
<dbReference type="InterPro" id="IPR052039">
    <property type="entry name" value="Caspase-related_regulators"/>
</dbReference>
<feature type="compositionally biased region" description="Polar residues" evidence="1">
    <location>
        <begin position="670"/>
        <end position="681"/>
    </location>
</feature>
<gene>
    <name evidence="4" type="ORF">RFN29_00205</name>
</gene>
<reference evidence="4 5" key="1">
    <citation type="submission" date="2023-08" db="EMBL/GenBank/DDBJ databases">
        <title>Implementing the SeqCode for naming new Mesorhizobium species isolated from Vachellia karroo root nodules.</title>
        <authorList>
            <person name="Van Lill M."/>
        </authorList>
    </citation>
    <scope>NUCLEOTIDE SEQUENCE [LARGE SCALE GENOMIC DNA]</scope>
    <source>
        <strain evidence="4 5">VK22B</strain>
    </source>
</reference>